<evidence type="ECO:0000313" key="1">
    <source>
        <dbReference type="EMBL" id="MFD1418330.1"/>
    </source>
</evidence>
<organism evidence="1 2">
    <name type="scientific">Companilactobacillus keshanensis</name>
    <dbReference type="NCBI Taxonomy" id="2486003"/>
    <lineage>
        <taxon>Bacteria</taxon>
        <taxon>Bacillati</taxon>
        <taxon>Bacillota</taxon>
        <taxon>Bacilli</taxon>
        <taxon>Lactobacillales</taxon>
        <taxon>Lactobacillaceae</taxon>
        <taxon>Companilactobacillus</taxon>
    </lineage>
</organism>
<protein>
    <submittedName>
        <fullName evidence="1">Uncharacterized protein</fullName>
    </submittedName>
</protein>
<reference evidence="2" key="1">
    <citation type="journal article" date="2019" name="Int. J. Syst. Evol. Microbiol.">
        <title>The Global Catalogue of Microorganisms (GCM) 10K type strain sequencing project: providing services to taxonomists for standard genome sequencing and annotation.</title>
        <authorList>
            <consortium name="The Broad Institute Genomics Platform"/>
            <consortium name="The Broad Institute Genome Sequencing Center for Infectious Disease"/>
            <person name="Wu L."/>
            <person name="Ma J."/>
        </authorList>
    </citation>
    <scope>NUCLEOTIDE SEQUENCE [LARGE SCALE GENOMIC DNA]</scope>
    <source>
        <strain evidence="2">CCM 8936</strain>
    </source>
</reference>
<keyword evidence="2" id="KW-1185">Reference proteome</keyword>
<comment type="caution">
    <text evidence="1">The sequence shown here is derived from an EMBL/GenBank/DDBJ whole genome shotgun (WGS) entry which is preliminary data.</text>
</comment>
<dbReference type="Proteomes" id="UP001597251">
    <property type="component" value="Unassembled WGS sequence"/>
</dbReference>
<gene>
    <name evidence="1" type="ORF">ACFQ42_06230</name>
</gene>
<accession>A0ABW4BUB2</accession>
<evidence type="ECO:0000313" key="2">
    <source>
        <dbReference type="Proteomes" id="UP001597251"/>
    </source>
</evidence>
<dbReference type="EMBL" id="JBHTOI010000039">
    <property type="protein sequence ID" value="MFD1418330.1"/>
    <property type="molecule type" value="Genomic_DNA"/>
</dbReference>
<proteinExistence type="predicted"/>
<sequence>MEEVKGTSIKSDEVVRELEESVGTFNINSEEVLIELVMSYIFKMNKQVDWQMPLANLRSDLVYYSLQTDDLNRRDVEELLFKINYLLNCR</sequence>
<dbReference type="RefSeq" id="WP_125677408.1">
    <property type="nucleotide sequence ID" value="NZ_JBHTOI010000039.1"/>
</dbReference>
<name>A0ABW4BUB2_9LACO</name>